<accession>A0A078BAV6</accession>
<evidence type="ECO:0000313" key="2">
    <source>
        <dbReference type="Proteomes" id="UP000039865"/>
    </source>
</evidence>
<protein>
    <submittedName>
        <fullName evidence="1">Uncharacterized protein</fullName>
    </submittedName>
</protein>
<keyword evidence="2" id="KW-1185">Reference proteome</keyword>
<dbReference type="InParanoid" id="A0A078BAV6"/>
<evidence type="ECO:0000313" key="1">
    <source>
        <dbReference type="EMBL" id="CDW91514.1"/>
    </source>
</evidence>
<reference evidence="1 2" key="1">
    <citation type="submission" date="2014-06" db="EMBL/GenBank/DDBJ databases">
        <authorList>
            <person name="Swart Estienne"/>
        </authorList>
    </citation>
    <scope>NUCLEOTIDE SEQUENCE [LARGE SCALE GENOMIC DNA]</scope>
    <source>
        <strain evidence="1 2">130c</strain>
    </source>
</reference>
<dbReference type="AlphaFoldDB" id="A0A078BAV6"/>
<dbReference type="Proteomes" id="UP000039865">
    <property type="component" value="Unassembled WGS sequence"/>
</dbReference>
<sequence length="330" mass="38620">MSFKQNQKVINNFIYNPESSKTAQNAHLGWLQRIQKEKSGFTQSVVRGFHISPKNLKETITTIKQKHRGTISETLRNDSMEDQSSVDRKKTVQLKNRLKYQYKKFLKNRYIQAQEAINNSAERYKVATLDMSLPEINYSDKKKGIFKQKQSLNGVDAAYSRMTLLNKEGLIKNDSLVRDQNKTTLNQDMIPQDINSQPKILVDDIIDYKRNLNLSNETYVVPHRQKRLFTNRNMRDDQIYQTISPVSNDSKLNERTRDKLDEINSVYGLSQFQQKQVIKKQQEITQIIKEKQEKLQNLNRLNRSRASTNSSIQRELIHRNLIINANSKLS</sequence>
<gene>
    <name evidence="1" type="primary">Contig8818.g9419</name>
    <name evidence="1" type="ORF">STYLEM_20670</name>
</gene>
<dbReference type="EMBL" id="CCKQ01019496">
    <property type="protein sequence ID" value="CDW91514.1"/>
    <property type="molecule type" value="Genomic_DNA"/>
</dbReference>
<name>A0A078BAV6_STYLE</name>
<organism evidence="1 2">
    <name type="scientific">Stylonychia lemnae</name>
    <name type="common">Ciliate</name>
    <dbReference type="NCBI Taxonomy" id="5949"/>
    <lineage>
        <taxon>Eukaryota</taxon>
        <taxon>Sar</taxon>
        <taxon>Alveolata</taxon>
        <taxon>Ciliophora</taxon>
        <taxon>Intramacronucleata</taxon>
        <taxon>Spirotrichea</taxon>
        <taxon>Stichotrichia</taxon>
        <taxon>Sporadotrichida</taxon>
        <taxon>Oxytrichidae</taxon>
        <taxon>Stylonychinae</taxon>
        <taxon>Stylonychia</taxon>
    </lineage>
</organism>
<proteinExistence type="predicted"/>